<protein>
    <submittedName>
        <fullName evidence="2">Uncharacterized protein</fullName>
    </submittedName>
</protein>
<reference evidence="2 3" key="1">
    <citation type="submission" date="2013-11" db="EMBL/GenBank/DDBJ databases">
        <title>The Damaraland mole rat (Fukomys damarensis) genome and evolution of African mole rats.</title>
        <authorList>
            <person name="Gladyshev V.N."/>
            <person name="Fang X."/>
        </authorList>
    </citation>
    <scope>NUCLEOTIDE SEQUENCE [LARGE SCALE GENOMIC DNA]</scope>
    <source>
        <tissue evidence="2">Liver</tissue>
    </source>
</reference>
<feature type="compositionally biased region" description="Low complexity" evidence="1">
    <location>
        <begin position="21"/>
        <end position="30"/>
    </location>
</feature>
<sequence>MATSGGEAGTPSTQAEKHSSDSGSRGSDFFTSQPQCLLCEKELSFPASFLQSRRSSLAISKQHANHHGGSEALRCPHCTKHNPGPEQKTNKEPSLAFEPGLVAAEAQHSEIEPAARQDKAVLGETFRATSPSPLILPARLRFHHSLQATWQTPKPQGPVRDRDAA</sequence>
<feature type="region of interest" description="Disordered" evidence="1">
    <location>
        <begin position="56"/>
        <end position="92"/>
    </location>
</feature>
<feature type="region of interest" description="Disordered" evidence="1">
    <location>
        <begin position="146"/>
        <end position="165"/>
    </location>
</feature>
<evidence type="ECO:0000313" key="2">
    <source>
        <dbReference type="EMBL" id="KFO23801.1"/>
    </source>
</evidence>
<gene>
    <name evidence="2" type="ORF">H920_15005</name>
</gene>
<proteinExistence type="predicted"/>
<dbReference type="EMBL" id="KN123755">
    <property type="protein sequence ID" value="KFO23801.1"/>
    <property type="molecule type" value="Genomic_DNA"/>
</dbReference>
<evidence type="ECO:0000256" key="1">
    <source>
        <dbReference type="SAM" id="MobiDB-lite"/>
    </source>
</evidence>
<feature type="region of interest" description="Disordered" evidence="1">
    <location>
        <begin position="1"/>
        <end position="30"/>
    </location>
</feature>
<organism evidence="2 3">
    <name type="scientific">Fukomys damarensis</name>
    <name type="common">Damaraland mole rat</name>
    <name type="synonym">Cryptomys damarensis</name>
    <dbReference type="NCBI Taxonomy" id="885580"/>
    <lineage>
        <taxon>Eukaryota</taxon>
        <taxon>Metazoa</taxon>
        <taxon>Chordata</taxon>
        <taxon>Craniata</taxon>
        <taxon>Vertebrata</taxon>
        <taxon>Euteleostomi</taxon>
        <taxon>Mammalia</taxon>
        <taxon>Eutheria</taxon>
        <taxon>Euarchontoglires</taxon>
        <taxon>Glires</taxon>
        <taxon>Rodentia</taxon>
        <taxon>Hystricomorpha</taxon>
        <taxon>Bathyergidae</taxon>
        <taxon>Fukomys</taxon>
    </lineage>
</organism>
<dbReference type="AlphaFoldDB" id="A0A091DLY1"/>
<keyword evidence="3" id="KW-1185">Reference proteome</keyword>
<dbReference type="Proteomes" id="UP000028990">
    <property type="component" value="Unassembled WGS sequence"/>
</dbReference>
<accession>A0A091DLY1</accession>
<evidence type="ECO:0000313" key="3">
    <source>
        <dbReference type="Proteomes" id="UP000028990"/>
    </source>
</evidence>
<name>A0A091DLY1_FUKDA</name>